<name>A0A9W6XT83_9STRA</name>
<evidence type="ECO:0000313" key="4">
    <source>
        <dbReference type="EMBL" id="GMF44774.1"/>
    </source>
</evidence>
<dbReference type="OrthoDB" id="68234at2759"/>
<dbReference type="Gene3D" id="1.10.8.10">
    <property type="entry name" value="DNA helicase RuvA subunit, C-terminal domain"/>
    <property type="match status" value="1"/>
</dbReference>
<evidence type="ECO:0000313" key="5">
    <source>
        <dbReference type="Proteomes" id="UP001165121"/>
    </source>
</evidence>
<dbReference type="Proteomes" id="UP001165121">
    <property type="component" value="Unassembled WGS sequence"/>
</dbReference>
<dbReference type="InterPro" id="IPR015940">
    <property type="entry name" value="UBA"/>
</dbReference>
<reference evidence="4" key="1">
    <citation type="submission" date="2023-04" db="EMBL/GenBank/DDBJ databases">
        <title>Phytophthora fragariaefolia NBRC 109709.</title>
        <authorList>
            <person name="Ichikawa N."/>
            <person name="Sato H."/>
            <person name="Tonouchi N."/>
        </authorList>
    </citation>
    <scope>NUCLEOTIDE SEQUENCE</scope>
    <source>
        <strain evidence="4">NBRC 109709</strain>
    </source>
</reference>
<evidence type="ECO:0000259" key="3">
    <source>
        <dbReference type="PROSITE" id="PS50030"/>
    </source>
</evidence>
<feature type="transmembrane region" description="Helical" evidence="2">
    <location>
        <begin position="83"/>
        <end position="100"/>
    </location>
</feature>
<dbReference type="PROSITE" id="PS50030">
    <property type="entry name" value="UBA"/>
    <property type="match status" value="1"/>
</dbReference>
<feature type="compositionally biased region" description="Basic residues" evidence="1">
    <location>
        <begin position="679"/>
        <end position="690"/>
    </location>
</feature>
<accession>A0A9W6XT83</accession>
<feature type="region of interest" description="Disordered" evidence="1">
    <location>
        <begin position="669"/>
        <end position="695"/>
    </location>
</feature>
<keyword evidence="2" id="KW-1133">Transmembrane helix</keyword>
<feature type="compositionally biased region" description="Polar residues" evidence="1">
    <location>
        <begin position="360"/>
        <end position="388"/>
    </location>
</feature>
<feature type="region of interest" description="Disordered" evidence="1">
    <location>
        <begin position="344"/>
        <end position="406"/>
    </location>
</feature>
<evidence type="ECO:0000256" key="2">
    <source>
        <dbReference type="SAM" id="Phobius"/>
    </source>
</evidence>
<dbReference type="EMBL" id="BSXT01001729">
    <property type="protein sequence ID" value="GMF44774.1"/>
    <property type="molecule type" value="Genomic_DNA"/>
</dbReference>
<keyword evidence="5" id="KW-1185">Reference proteome</keyword>
<organism evidence="4 5">
    <name type="scientific">Phytophthora fragariaefolia</name>
    <dbReference type="NCBI Taxonomy" id="1490495"/>
    <lineage>
        <taxon>Eukaryota</taxon>
        <taxon>Sar</taxon>
        <taxon>Stramenopiles</taxon>
        <taxon>Oomycota</taxon>
        <taxon>Peronosporomycetes</taxon>
        <taxon>Peronosporales</taxon>
        <taxon>Peronosporaceae</taxon>
        <taxon>Phytophthora</taxon>
    </lineage>
</organism>
<evidence type="ECO:0000256" key="1">
    <source>
        <dbReference type="SAM" id="MobiDB-lite"/>
    </source>
</evidence>
<dbReference type="InterPro" id="IPR036034">
    <property type="entry name" value="PDZ_sf"/>
</dbReference>
<comment type="caution">
    <text evidence="4">The sequence shown here is derived from an EMBL/GenBank/DDBJ whole genome shotgun (WGS) entry which is preliminary data.</text>
</comment>
<feature type="compositionally biased region" description="Basic residues" evidence="1">
    <location>
        <begin position="584"/>
        <end position="596"/>
    </location>
</feature>
<feature type="compositionally biased region" description="Low complexity" evidence="1">
    <location>
        <begin position="420"/>
        <end position="440"/>
    </location>
</feature>
<feature type="domain" description="UBA" evidence="3">
    <location>
        <begin position="692"/>
        <end position="736"/>
    </location>
</feature>
<dbReference type="AlphaFoldDB" id="A0A9W6XT83"/>
<feature type="compositionally biased region" description="Polar residues" evidence="1">
    <location>
        <begin position="556"/>
        <end position="565"/>
    </location>
</feature>
<feature type="compositionally biased region" description="Basic residues" evidence="1">
    <location>
        <begin position="605"/>
        <end position="618"/>
    </location>
</feature>
<protein>
    <submittedName>
        <fullName evidence="4">Unnamed protein product</fullName>
    </submittedName>
</protein>
<gene>
    <name evidence="4" type="ORF">Pfra01_001575800</name>
</gene>
<dbReference type="SUPFAM" id="SSF46934">
    <property type="entry name" value="UBA-like"/>
    <property type="match status" value="1"/>
</dbReference>
<keyword evidence="2" id="KW-0812">Transmembrane</keyword>
<proteinExistence type="predicted"/>
<keyword evidence="2" id="KW-0472">Membrane</keyword>
<feature type="region of interest" description="Disordered" evidence="1">
    <location>
        <begin position="420"/>
        <end position="629"/>
    </location>
</feature>
<feature type="compositionally biased region" description="Pro residues" evidence="1">
    <location>
        <begin position="394"/>
        <end position="403"/>
    </location>
</feature>
<dbReference type="Gene3D" id="2.30.42.10">
    <property type="match status" value="1"/>
</dbReference>
<dbReference type="InterPro" id="IPR009060">
    <property type="entry name" value="UBA-like_sf"/>
</dbReference>
<sequence length="929" mass="97274">MERQGRQVQVLLTLLDGERSFGMSLAQKSPAVGTKYTVVSSVFANSPADRAGVRKGSDRSALDLCALWHCGLAAGVAGHGTDVYLFCLVVVALAAAGYVVRYINDKPMNGLTVAQVANHFRNESRVVENTLSPRTSAFTAAATFGGVTAALPNAQGALRAEGEQRQAATVTGFSAASSGRAIAAPGTALAMPRVASPKQPVLRLSAKPAAKTLTASQSPGGVVAHSMASAANVSSKIMPKADAKAANGGSNTGRKSKAVAPVLRLAPTPKPVPQQAAQKVAPAAVKSVEPKPAAKSGAPEAKAKAWKGFDRLMAMILFPASAQPNIPPASSVLQAPVVAASKSTPTPSMLLGQTKPASVATATENAVSQPSSSTNLATAVPTPTIQSRAGNPALPAPNAPAPPSKSANVSAAIVASTVATTSSTSAPATVAKPATAPAVVQPDQGAATARVAPVTASRPQPAPATSITPKSAVQPRSAAHPPVVNQTAVPARSLLPPAPVVNTPRSQHKPARTTSPKPAVPAQATIPPRSTPPPPVVTAPRPQSEPARTTIPASVRSPTEATTVARSAAAPVETLAASTPTSTRSKKGKKRARPRKNPAPTHGTTSRKGKGKAKKPQKHQGSDEASIEMDDGTFKPFQRAQSYSVLISLNACHSAVVDDVFGMYAFSSESDLEESPTKKTARRAATSRRRGVTDRNRHSLTVDRLVGMGFTQEDAEASVREIGDDPDACMIWIISKIEERQFTRDLNEASIQSEQSKRDEETRVKKVEMETLAHAEKFISLFPTSYIACPESTASNLKKFLHSTIDQVDGETYIRKIITSLLTLEGKSIRWYKQAVRSYMLELAGRLDDALGTHDVMSCCARVLSANAGPSDVSCKFIRKILEEEKALTKALFDMPTNQGGVAQVFLECDETTKFDLEDDGFEVVEPDT</sequence>